<reference evidence="2 3" key="1">
    <citation type="journal article" date="2013" name="PLoS Genet.">
        <title>The genome and development-dependent transcriptomes of Pyronema confluens: a window into fungal evolution.</title>
        <authorList>
            <person name="Traeger S."/>
            <person name="Altegoer F."/>
            <person name="Freitag M."/>
            <person name="Gabaldon T."/>
            <person name="Kempken F."/>
            <person name="Kumar A."/>
            <person name="Marcet-Houben M."/>
            <person name="Poggeler S."/>
            <person name="Stajich J.E."/>
            <person name="Nowrousian M."/>
        </authorList>
    </citation>
    <scope>NUCLEOTIDE SEQUENCE [LARGE SCALE GENOMIC DNA]</scope>
    <source>
        <strain evidence="3">CBS 100304</strain>
        <tissue evidence="2">Vegetative mycelium</tissue>
    </source>
</reference>
<dbReference type="Pfam" id="PF08755">
    <property type="entry name" value="YccV-like"/>
    <property type="match status" value="1"/>
</dbReference>
<dbReference type="EMBL" id="HF936418">
    <property type="protein sequence ID" value="CCX16523.1"/>
    <property type="molecule type" value="Genomic_DNA"/>
</dbReference>
<sequence length="603" mass="68382">MNTTTHRQASILLSLPEEVITSIIFYISESSLVELSRTCRKLYRLCSSPLEIRQRCLTRRWWDRRHNFTAMVDCKDIHKVNWLKLYIHRMNVERTTTRLLDEIIANPTNHINNFNRIVDFGYDAKDTLARHAQVEDDQVDDPLARRFQASIALQYLHRRRALQIWQDLRSGADVPLEVALLAFDLFVITGDSPDIEETLSDFDSLSQLFLSQTPEFYLLETSEKALALITFLWEQGFKACPLGHYRAMKNQFIGLTMRTVRTAIPLTLVAIFCAVARRVGMKAYPCGFPNHMLAIVEAEGNEAVSVSCASASAGAGATAGKSSPTTAANPAAVNYQYYDLFCSPNRHPRLDKQRLLDDLSTHDPSLIPYLLSPSPILNIVLRQARNIINTCQLTSRAEADVINIGYPSINHTYALYSAIAAHVILKPGYSHNYVTQMSEICNSYLPMDVRFLEEEILPTVPEGREKGMLTNVVGALRAQDEMPRTVARRDGEGVKYKIGMVLRHVRYGYLGAVFGWTQECKQGEDWVQVMGVDGLNRGRRQPFYHVVVEDGSVRYLAEESIRLIKPQLQSVQPLMALAGKYFKRFDKENGMFVSNMQAEFPDD</sequence>
<dbReference type="PANTHER" id="PTHR31350:SF27">
    <property type="entry name" value="HEMIMETHYLATED DNA-BINDING DOMAIN-CONTAINING PROTEIN"/>
    <property type="match status" value="1"/>
</dbReference>
<evidence type="ECO:0000259" key="1">
    <source>
        <dbReference type="PROSITE" id="PS50181"/>
    </source>
</evidence>
<dbReference type="SUPFAM" id="SSF141255">
    <property type="entry name" value="YccV-like"/>
    <property type="match status" value="1"/>
</dbReference>
<dbReference type="PROSITE" id="PS50181">
    <property type="entry name" value="FBOX"/>
    <property type="match status" value="1"/>
</dbReference>
<dbReference type="InterPro" id="IPR036623">
    <property type="entry name" value="Hemimethylated_DNA-bd_sf"/>
</dbReference>
<dbReference type="InterPro" id="IPR001810">
    <property type="entry name" value="F-box_dom"/>
</dbReference>
<dbReference type="OMA" id="LLWRHHC"/>
<dbReference type="InterPro" id="IPR032698">
    <property type="entry name" value="SirB1_N"/>
</dbReference>
<dbReference type="NCBIfam" id="TIGR02097">
    <property type="entry name" value="yccV"/>
    <property type="match status" value="1"/>
</dbReference>
<dbReference type="PANTHER" id="PTHR31350">
    <property type="entry name" value="SI:DKEY-261L7.2"/>
    <property type="match status" value="1"/>
</dbReference>
<dbReference type="STRING" id="1076935.U4LAS7"/>
<dbReference type="GO" id="GO:0003677">
    <property type="term" value="F:DNA binding"/>
    <property type="evidence" value="ECO:0007669"/>
    <property type="project" value="InterPro"/>
</dbReference>
<keyword evidence="3" id="KW-1185">Reference proteome</keyword>
<proteinExistence type="predicted"/>
<name>U4LAS7_PYROM</name>
<dbReference type="OrthoDB" id="28868at2759"/>
<dbReference type="AlphaFoldDB" id="U4LAS7"/>
<protein>
    <submittedName>
        <fullName evidence="2">Similar to F-box only protein 21 acc. no. Q5R5S1</fullName>
    </submittedName>
</protein>
<dbReference type="eggNOG" id="ENOG502QS7Z">
    <property type="taxonomic scope" value="Eukaryota"/>
</dbReference>
<dbReference type="Pfam" id="PF12937">
    <property type="entry name" value="F-box-like"/>
    <property type="match status" value="1"/>
</dbReference>
<gene>
    <name evidence="2" type="ORF">PCON_03166</name>
</gene>
<dbReference type="Pfam" id="PF13369">
    <property type="entry name" value="Transglut_core2"/>
    <property type="match status" value="1"/>
</dbReference>
<organism evidence="2 3">
    <name type="scientific">Pyronema omphalodes (strain CBS 100304)</name>
    <name type="common">Pyronema confluens</name>
    <dbReference type="NCBI Taxonomy" id="1076935"/>
    <lineage>
        <taxon>Eukaryota</taxon>
        <taxon>Fungi</taxon>
        <taxon>Dikarya</taxon>
        <taxon>Ascomycota</taxon>
        <taxon>Pezizomycotina</taxon>
        <taxon>Pezizomycetes</taxon>
        <taxon>Pezizales</taxon>
        <taxon>Pyronemataceae</taxon>
        <taxon>Pyronema</taxon>
    </lineage>
</organism>
<dbReference type="InterPro" id="IPR011722">
    <property type="entry name" value="Hemimethylated_DNA-bd_dom"/>
</dbReference>
<dbReference type="SUPFAM" id="SSF81383">
    <property type="entry name" value="F-box domain"/>
    <property type="match status" value="1"/>
</dbReference>
<feature type="domain" description="F-box" evidence="1">
    <location>
        <begin position="9"/>
        <end position="65"/>
    </location>
</feature>
<evidence type="ECO:0000313" key="2">
    <source>
        <dbReference type="EMBL" id="CCX16523.1"/>
    </source>
</evidence>
<dbReference type="Proteomes" id="UP000018144">
    <property type="component" value="Unassembled WGS sequence"/>
</dbReference>
<evidence type="ECO:0000313" key="3">
    <source>
        <dbReference type="Proteomes" id="UP000018144"/>
    </source>
</evidence>
<dbReference type="SMART" id="SM00992">
    <property type="entry name" value="YccV-like"/>
    <property type="match status" value="1"/>
</dbReference>
<accession>U4LAS7</accession>
<dbReference type="Gene3D" id="2.30.30.390">
    <property type="entry name" value="Hemimethylated DNA-binding domain"/>
    <property type="match status" value="1"/>
</dbReference>
<dbReference type="InterPro" id="IPR036047">
    <property type="entry name" value="F-box-like_dom_sf"/>
</dbReference>
<dbReference type="Gene3D" id="1.20.1280.50">
    <property type="match status" value="1"/>
</dbReference>